<dbReference type="AlphaFoldDB" id="H5X0G9"/>
<name>H5X0G9_9PSEU</name>
<gene>
    <name evidence="2" type="ORF">SacmaDRAFT_1416</name>
</gene>
<organism evidence="2 3">
    <name type="scientific">Saccharomonospora marina XMU15</name>
    <dbReference type="NCBI Taxonomy" id="882083"/>
    <lineage>
        <taxon>Bacteria</taxon>
        <taxon>Bacillati</taxon>
        <taxon>Actinomycetota</taxon>
        <taxon>Actinomycetes</taxon>
        <taxon>Pseudonocardiales</taxon>
        <taxon>Pseudonocardiaceae</taxon>
        <taxon>Saccharomonospora</taxon>
    </lineage>
</organism>
<proteinExistence type="predicted"/>
<feature type="region of interest" description="Disordered" evidence="1">
    <location>
        <begin position="19"/>
        <end position="54"/>
    </location>
</feature>
<dbReference type="STRING" id="882083.SacmaDRAFT_1416"/>
<evidence type="ECO:0000256" key="1">
    <source>
        <dbReference type="SAM" id="MobiDB-lite"/>
    </source>
</evidence>
<evidence type="ECO:0000313" key="2">
    <source>
        <dbReference type="EMBL" id="EHR49694.1"/>
    </source>
</evidence>
<protein>
    <submittedName>
        <fullName evidence="2">Uncharacterized protein</fullName>
    </submittedName>
</protein>
<dbReference type="HOGENOM" id="CLU_119379_0_0_11"/>
<dbReference type="Proteomes" id="UP000004926">
    <property type="component" value="Chromosome"/>
</dbReference>
<evidence type="ECO:0000313" key="3">
    <source>
        <dbReference type="Proteomes" id="UP000004926"/>
    </source>
</evidence>
<keyword evidence="3" id="KW-1185">Reference proteome</keyword>
<dbReference type="EMBL" id="CM001439">
    <property type="protein sequence ID" value="EHR49694.1"/>
    <property type="molecule type" value="Genomic_DNA"/>
</dbReference>
<dbReference type="eggNOG" id="ENOG5033MQQ">
    <property type="taxonomic scope" value="Bacteria"/>
</dbReference>
<accession>H5X0G9</accession>
<sequence>MLVVVSSLTVGGGLLARELYQPPRRDDGPSASVRTTTPLPPARQPGSAKVGFTGDAAAHPEAEPVRRLLQEHFDSINARDYERWTRTVVAERTQAQPRSEWLANYRSTRDGSILVYRIEAVPNGGLTVLIGFTSTQDVADAPPELPETCIRWRLALPLARQQGGWRIDTLPAGSTPEYTSC</sequence>
<reference evidence="2 3" key="1">
    <citation type="journal article" date="2012" name="Stand. Genomic Sci.">
        <title>Genome sequence of the ocean sediment bacterium Saccharomonospora marina type strain (XMU15(T)).</title>
        <authorList>
            <person name="Klenk H.P."/>
            <person name="Lu M."/>
            <person name="Lucas S."/>
            <person name="Lapidus A."/>
            <person name="Copeland A."/>
            <person name="Pitluck S."/>
            <person name="Goodwin L.A."/>
            <person name="Han C."/>
            <person name="Tapia R."/>
            <person name="Brambilla E.M."/>
            <person name="Potter G."/>
            <person name="Land M."/>
            <person name="Ivanova N."/>
            <person name="Rohde M."/>
            <person name="Goker M."/>
            <person name="Detter J.C."/>
            <person name="Li W.J."/>
            <person name="Kyrpides N.C."/>
            <person name="Woyke T."/>
        </authorList>
    </citation>
    <scope>NUCLEOTIDE SEQUENCE [LARGE SCALE GENOMIC DNA]</scope>
    <source>
        <strain evidence="2 3">XMU15</strain>
    </source>
</reference>